<feature type="transmembrane region" description="Helical" evidence="1">
    <location>
        <begin position="34"/>
        <end position="55"/>
    </location>
</feature>
<keyword evidence="1" id="KW-0472">Membrane</keyword>
<keyword evidence="1" id="KW-0812">Transmembrane</keyword>
<sequence>MKYNITNETYLPDTIRYFPAAPELIFIEMIGGAFFYNMFPLTVSIITYFPIVFFTNKLIKKERRVRLIITGFLLTSTTPLFYFAINNWKHNDYYQKTTEGLAWIVCFALSMIFYYKSNKKDKDIFA</sequence>
<reference evidence="2 3" key="1">
    <citation type="submission" date="2020-12" db="EMBL/GenBank/DDBJ databases">
        <title>Bacterial novel species Adhaeribacter sp. BT258 isolated from soil.</title>
        <authorList>
            <person name="Jung H.-Y."/>
        </authorList>
    </citation>
    <scope>NUCLEOTIDE SEQUENCE [LARGE SCALE GENOMIC DNA]</scope>
    <source>
        <strain evidence="2 3">BT258</strain>
    </source>
</reference>
<evidence type="ECO:0000313" key="3">
    <source>
        <dbReference type="Proteomes" id="UP000644147"/>
    </source>
</evidence>
<keyword evidence="3" id="KW-1185">Reference proteome</keyword>
<accession>A0ABS1C5S1</accession>
<dbReference type="Proteomes" id="UP000644147">
    <property type="component" value="Unassembled WGS sequence"/>
</dbReference>
<evidence type="ECO:0000313" key="2">
    <source>
        <dbReference type="EMBL" id="MBK0404716.1"/>
    </source>
</evidence>
<gene>
    <name evidence="2" type="ORF">I5M27_17105</name>
</gene>
<evidence type="ECO:0000256" key="1">
    <source>
        <dbReference type="SAM" id="Phobius"/>
    </source>
</evidence>
<name>A0ABS1C5S1_9BACT</name>
<organism evidence="2 3">
    <name type="scientific">Adhaeribacter terrigena</name>
    <dbReference type="NCBI Taxonomy" id="2793070"/>
    <lineage>
        <taxon>Bacteria</taxon>
        <taxon>Pseudomonadati</taxon>
        <taxon>Bacteroidota</taxon>
        <taxon>Cytophagia</taxon>
        <taxon>Cytophagales</taxon>
        <taxon>Hymenobacteraceae</taxon>
        <taxon>Adhaeribacter</taxon>
    </lineage>
</organism>
<dbReference type="EMBL" id="JAEHFX010000011">
    <property type="protein sequence ID" value="MBK0404716.1"/>
    <property type="molecule type" value="Genomic_DNA"/>
</dbReference>
<comment type="caution">
    <text evidence="2">The sequence shown here is derived from an EMBL/GenBank/DDBJ whole genome shotgun (WGS) entry which is preliminary data.</text>
</comment>
<proteinExistence type="predicted"/>
<feature type="transmembrane region" description="Helical" evidence="1">
    <location>
        <begin position="97"/>
        <end position="115"/>
    </location>
</feature>
<protein>
    <submittedName>
        <fullName evidence="2">Uncharacterized protein</fullName>
    </submittedName>
</protein>
<feature type="transmembrane region" description="Helical" evidence="1">
    <location>
        <begin position="67"/>
        <end position="85"/>
    </location>
</feature>
<dbReference type="RefSeq" id="WP_200507606.1">
    <property type="nucleotide sequence ID" value="NZ_JAEHFX010000011.1"/>
</dbReference>
<keyword evidence="1" id="KW-1133">Transmembrane helix</keyword>